<dbReference type="PANTHER" id="PTHR30419">
    <property type="entry name" value="HTH-TYPE TRANSCRIPTIONAL REGULATOR YBHD"/>
    <property type="match status" value="1"/>
</dbReference>
<dbReference type="Proteomes" id="UP001299608">
    <property type="component" value="Unassembled WGS sequence"/>
</dbReference>
<keyword evidence="2" id="KW-0805">Transcription regulation</keyword>
<dbReference type="GO" id="GO:0003677">
    <property type="term" value="F:DNA binding"/>
    <property type="evidence" value="ECO:0007669"/>
    <property type="project" value="UniProtKB-KW"/>
</dbReference>
<dbReference type="GO" id="GO:0003700">
    <property type="term" value="F:DNA-binding transcription factor activity"/>
    <property type="evidence" value="ECO:0007669"/>
    <property type="project" value="InterPro"/>
</dbReference>
<evidence type="ECO:0000313" key="7">
    <source>
        <dbReference type="EMBL" id="NSJ47735.1"/>
    </source>
</evidence>
<evidence type="ECO:0000313" key="8">
    <source>
        <dbReference type="Proteomes" id="UP000669239"/>
    </source>
</evidence>
<evidence type="ECO:0000256" key="4">
    <source>
        <dbReference type="ARBA" id="ARBA00023163"/>
    </source>
</evidence>
<dbReference type="InterPro" id="IPR036390">
    <property type="entry name" value="WH_DNA-bd_sf"/>
</dbReference>
<dbReference type="Pfam" id="PF00126">
    <property type="entry name" value="HTH_1"/>
    <property type="match status" value="1"/>
</dbReference>
<protein>
    <submittedName>
        <fullName evidence="6">LysR family transcriptional regulator</fullName>
    </submittedName>
</protein>
<sequence length="296" mass="33418">MDIRVLRYFMAVTREESISGAAESLHMTQPTLSRQLMDLEEKIGKKLLIRGNRRITLTEDGMLLRKRAAEILDLVDKTEAELTAPDEVVSGDIYIGGGETNAMRLIARIAKDLQTSCPDICYHLYSGNADDVTERLDKGLLDFGILIEPADMKKYDYIRLPATDTWGVLMPKDCALASHDFIRPEDIWELPVITSRQSTVSNEFSGWLKKDFGKLNIVATYNLIYNASLMVEEGLGYALCLDKLVNTSENSRLCFRPLTPKMEAHLDIVWKKYQVFSSAAERFLGKVQEAFHGNIS</sequence>
<accession>A0AAX1SRF3</accession>
<keyword evidence="4" id="KW-0804">Transcription</keyword>
<evidence type="ECO:0000313" key="9">
    <source>
        <dbReference type="Proteomes" id="UP001299608"/>
    </source>
</evidence>
<dbReference type="InterPro" id="IPR000847">
    <property type="entry name" value="LysR_HTH_N"/>
</dbReference>
<dbReference type="InterPro" id="IPR036388">
    <property type="entry name" value="WH-like_DNA-bd_sf"/>
</dbReference>
<dbReference type="Gene3D" id="1.10.10.10">
    <property type="entry name" value="Winged helix-like DNA-binding domain superfamily/Winged helix DNA-binding domain"/>
    <property type="match status" value="1"/>
</dbReference>
<gene>
    <name evidence="7" type="ORF">G5B36_03340</name>
    <name evidence="6" type="ORF">L0N08_09325</name>
</gene>
<dbReference type="SUPFAM" id="SSF53850">
    <property type="entry name" value="Periplasmic binding protein-like II"/>
    <property type="match status" value="1"/>
</dbReference>
<dbReference type="Proteomes" id="UP000669239">
    <property type="component" value="Unassembled WGS sequence"/>
</dbReference>
<dbReference type="EMBL" id="JAAITT010000003">
    <property type="protein sequence ID" value="NSJ47735.1"/>
    <property type="molecule type" value="Genomic_DNA"/>
</dbReference>
<proteinExistence type="inferred from homology"/>
<dbReference type="EMBL" id="JAKNGE010000009">
    <property type="protein sequence ID" value="MCG4745608.1"/>
    <property type="molecule type" value="Genomic_DNA"/>
</dbReference>
<dbReference type="Pfam" id="PF03466">
    <property type="entry name" value="LysR_substrate"/>
    <property type="match status" value="1"/>
</dbReference>
<dbReference type="Gene3D" id="3.40.190.290">
    <property type="match status" value="1"/>
</dbReference>
<comment type="caution">
    <text evidence="6">The sequence shown here is derived from an EMBL/GenBank/DDBJ whole genome shotgun (WGS) entry which is preliminary data.</text>
</comment>
<evidence type="ECO:0000256" key="1">
    <source>
        <dbReference type="ARBA" id="ARBA00009437"/>
    </source>
</evidence>
<organism evidence="6 9">
    <name type="scientific">Enterocloster aldenensis</name>
    <dbReference type="NCBI Taxonomy" id="358742"/>
    <lineage>
        <taxon>Bacteria</taxon>
        <taxon>Bacillati</taxon>
        <taxon>Bacillota</taxon>
        <taxon>Clostridia</taxon>
        <taxon>Lachnospirales</taxon>
        <taxon>Lachnospiraceae</taxon>
        <taxon>Enterocloster</taxon>
    </lineage>
</organism>
<dbReference type="InterPro" id="IPR050950">
    <property type="entry name" value="HTH-type_LysR_regulators"/>
</dbReference>
<dbReference type="PANTHER" id="PTHR30419:SF8">
    <property type="entry name" value="NITROGEN ASSIMILATION TRANSCRIPTIONAL ACTIVATOR-RELATED"/>
    <property type="match status" value="1"/>
</dbReference>
<dbReference type="InterPro" id="IPR005119">
    <property type="entry name" value="LysR_subst-bd"/>
</dbReference>
<dbReference type="PRINTS" id="PR00039">
    <property type="entry name" value="HTHLYSR"/>
</dbReference>
<keyword evidence="8" id="KW-1185">Reference proteome</keyword>
<reference evidence="7" key="2">
    <citation type="submission" date="2020-02" db="EMBL/GenBank/DDBJ databases">
        <authorList>
            <person name="Littmann E."/>
            <person name="Sorbara M."/>
        </authorList>
    </citation>
    <scope>NUCLEOTIDE SEQUENCE</scope>
    <source>
        <strain evidence="7">MSK.1.17</strain>
    </source>
</reference>
<dbReference type="CDD" id="cd05466">
    <property type="entry name" value="PBP2_LTTR_substrate"/>
    <property type="match status" value="1"/>
</dbReference>
<evidence type="ECO:0000256" key="2">
    <source>
        <dbReference type="ARBA" id="ARBA00023015"/>
    </source>
</evidence>
<feature type="domain" description="HTH lysR-type" evidence="5">
    <location>
        <begin position="1"/>
        <end position="58"/>
    </location>
</feature>
<dbReference type="SUPFAM" id="SSF46785">
    <property type="entry name" value="Winged helix' DNA-binding domain"/>
    <property type="match status" value="1"/>
</dbReference>
<reference evidence="6" key="3">
    <citation type="submission" date="2022-01" db="EMBL/GenBank/DDBJ databases">
        <title>Collection of gut derived symbiotic bacterial strains cultured from healthy donors.</title>
        <authorList>
            <person name="Lin H."/>
            <person name="Kohout C."/>
            <person name="Waligurski E."/>
            <person name="Pamer E.G."/>
        </authorList>
    </citation>
    <scope>NUCLEOTIDE SEQUENCE</scope>
    <source>
        <strain evidence="6">DFI.6.55</strain>
    </source>
</reference>
<dbReference type="RefSeq" id="WP_117556361.1">
    <property type="nucleotide sequence ID" value="NZ_JAAITT010000003.1"/>
</dbReference>
<dbReference type="PROSITE" id="PS50931">
    <property type="entry name" value="HTH_LYSR"/>
    <property type="match status" value="1"/>
</dbReference>
<dbReference type="AlphaFoldDB" id="A0AAX1SRF3"/>
<keyword evidence="3" id="KW-0238">DNA-binding</keyword>
<name>A0AAX1SRF3_9FIRM</name>
<dbReference type="FunFam" id="1.10.10.10:FF:000001">
    <property type="entry name" value="LysR family transcriptional regulator"/>
    <property type="match status" value="1"/>
</dbReference>
<evidence type="ECO:0000256" key="3">
    <source>
        <dbReference type="ARBA" id="ARBA00023125"/>
    </source>
</evidence>
<evidence type="ECO:0000259" key="5">
    <source>
        <dbReference type="PROSITE" id="PS50931"/>
    </source>
</evidence>
<evidence type="ECO:0000313" key="6">
    <source>
        <dbReference type="EMBL" id="MCG4745608.1"/>
    </source>
</evidence>
<dbReference type="GO" id="GO:0005829">
    <property type="term" value="C:cytosol"/>
    <property type="evidence" value="ECO:0007669"/>
    <property type="project" value="TreeGrafter"/>
</dbReference>
<comment type="similarity">
    <text evidence="1">Belongs to the LysR transcriptional regulatory family.</text>
</comment>
<reference evidence="7 8" key="1">
    <citation type="journal article" date="2020" name="Cell Host Microbe">
        <title>Functional and Genomic Variation between Human-Derived Isolates of Lachnospiraceae Reveals Inter- and Intra-Species Diversity.</title>
        <authorList>
            <person name="Sorbara M.T."/>
            <person name="Littmann E.R."/>
            <person name="Fontana E."/>
            <person name="Moody T.U."/>
            <person name="Kohout C.E."/>
            <person name="Gjonbalaj M."/>
            <person name="Eaton V."/>
            <person name="Seok R."/>
            <person name="Leiner I.M."/>
            <person name="Pamer E.G."/>
        </authorList>
    </citation>
    <scope>NUCLEOTIDE SEQUENCE [LARGE SCALE GENOMIC DNA]</scope>
    <source>
        <strain evidence="7 8">MSK.1.17</strain>
    </source>
</reference>